<evidence type="ECO:0000259" key="10">
    <source>
        <dbReference type="PROSITE" id="PS51845"/>
    </source>
</evidence>
<evidence type="ECO:0000256" key="1">
    <source>
        <dbReference type="ARBA" id="ARBA00022723"/>
    </source>
</evidence>
<proteinExistence type="inferred from homology"/>
<feature type="binding site" evidence="6">
    <location>
        <position position="203"/>
    </location>
    <ligand>
        <name>Zn(2+)</name>
        <dbReference type="ChEBI" id="CHEBI:29105"/>
        <label>1</label>
    </ligand>
</feature>
<dbReference type="PROSITE" id="PS50088">
    <property type="entry name" value="ANK_REPEAT"/>
    <property type="match status" value="7"/>
</dbReference>
<keyword evidence="3" id="KW-0114">cAMP</keyword>
<organism evidence="11 12">
    <name type="scientific">Pinctada imbricata</name>
    <name type="common">Atlantic pearl-oyster</name>
    <name type="synonym">Pinctada martensii</name>
    <dbReference type="NCBI Taxonomy" id="66713"/>
    <lineage>
        <taxon>Eukaryota</taxon>
        <taxon>Metazoa</taxon>
        <taxon>Spiralia</taxon>
        <taxon>Lophotrochozoa</taxon>
        <taxon>Mollusca</taxon>
        <taxon>Bivalvia</taxon>
        <taxon>Autobranchia</taxon>
        <taxon>Pteriomorphia</taxon>
        <taxon>Pterioida</taxon>
        <taxon>Pterioidea</taxon>
        <taxon>Pteriidae</taxon>
        <taxon>Pinctada</taxon>
    </lineage>
</organism>
<feature type="active site" description="Proton donor" evidence="4">
    <location>
        <position position="162"/>
    </location>
</feature>
<evidence type="ECO:0000256" key="5">
    <source>
        <dbReference type="PIRSR" id="PIRSR623088-2"/>
    </source>
</evidence>
<dbReference type="Gene3D" id="1.10.1300.10">
    <property type="entry name" value="3'5'-cyclic nucleotide phosphodiesterase, catalytic domain"/>
    <property type="match status" value="1"/>
</dbReference>
<dbReference type="Proteomes" id="UP001186944">
    <property type="component" value="Unassembled WGS sequence"/>
</dbReference>
<keyword evidence="1 6" id="KW-0479">Metal-binding</keyword>
<evidence type="ECO:0000313" key="12">
    <source>
        <dbReference type="Proteomes" id="UP001186944"/>
    </source>
</evidence>
<feature type="repeat" description="ANK" evidence="7">
    <location>
        <begin position="725"/>
        <end position="757"/>
    </location>
</feature>
<comment type="caution">
    <text evidence="11">The sequence shown here is derived from an EMBL/GenBank/DDBJ whole genome shotgun (WGS) entry which is preliminary data.</text>
</comment>
<evidence type="ECO:0000256" key="6">
    <source>
        <dbReference type="PIRSR" id="PIRSR623088-3"/>
    </source>
</evidence>
<feature type="binding site" evidence="5">
    <location>
        <position position="203"/>
    </location>
    <ligand>
        <name>AMP</name>
        <dbReference type="ChEBI" id="CHEBI:456215"/>
    </ligand>
</feature>
<dbReference type="FunFam" id="1.10.1300.10:FF:000001">
    <property type="entry name" value="Phosphodiesterase"/>
    <property type="match status" value="1"/>
</dbReference>
<name>A0AA88XRL4_PINIB</name>
<dbReference type="GO" id="GO:0007165">
    <property type="term" value="P:signal transduction"/>
    <property type="evidence" value="ECO:0007669"/>
    <property type="project" value="InterPro"/>
</dbReference>
<dbReference type="InterPro" id="IPR002073">
    <property type="entry name" value="PDEase_catalytic_dom"/>
</dbReference>
<feature type="binding site" evidence="6">
    <location>
        <position position="203"/>
    </location>
    <ligand>
        <name>Zn(2+)</name>
        <dbReference type="ChEBI" id="CHEBI:29105"/>
        <label>2</label>
    </ligand>
</feature>
<feature type="repeat" description="ANK" evidence="7">
    <location>
        <begin position="627"/>
        <end position="659"/>
    </location>
</feature>
<dbReference type="PRINTS" id="PR01415">
    <property type="entry name" value="ANKYRIN"/>
</dbReference>
<reference evidence="11" key="1">
    <citation type="submission" date="2019-08" db="EMBL/GenBank/DDBJ databases">
        <title>The improved chromosome-level genome for the pearl oyster Pinctada fucata martensii using PacBio sequencing and Hi-C.</title>
        <authorList>
            <person name="Zheng Z."/>
        </authorList>
    </citation>
    <scope>NUCLEOTIDE SEQUENCE</scope>
    <source>
        <strain evidence="11">ZZ-2019</strain>
        <tissue evidence="11">Adductor muscle</tissue>
    </source>
</reference>
<dbReference type="Pfam" id="PF00023">
    <property type="entry name" value="Ank"/>
    <property type="match status" value="2"/>
</dbReference>
<dbReference type="Pfam" id="PF00233">
    <property type="entry name" value="PDEase_I"/>
    <property type="match status" value="1"/>
</dbReference>
<accession>A0AA88XRL4</accession>
<keyword evidence="2 8" id="KW-0378">Hydrolase</keyword>
<dbReference type="PANTHER" id="PTHR11347">
    <property type="entry name" value="CYCLIC NUCLEOTIDE PHOSPHODIESTERASE"/>
    <property type="match status" value="1"/>
</dbReference>
<dbReference type="EC" id="3.1.4.-" evidence="8"/>
<dbReference type="SMART" id="SM00248">
    <property type="entry name" value="ANK"/>
    <property type="match status" value="8"/>
</dbReference>
<dbReference type="PROSITE" id="PS50297">
    <property type="entry name" value="ANK_REP_REGION"/>
    <property type="match status" value="6"/>
</dbReference>
<comment type="cofactor">
    <cofactor evidence="8">
        <name>a divalent metal cation</name>
        <dbReference type="ChEBI" id="CHEBI:60240"/>
    </cofactor>
    <text evidence="8">Binds 2 divalent metal cations per subunit. Site 1 may preferentially bind zinc ions, while site 2 has a preference for magnesium and/or manganese ions.</text>
</comment>
<dbReference type="InterPro" id="IPR036971">
    <property type="entry name" value="PDEase_catalytic_dom_sf"/>
</dbReference>
<dbReference type="SUPFAM" id="SSF48403">
    <property type="entry name" value="Ankyrin repeat"/>
    <property type="match status" value="1"/>
</dbReference>
<dbReference type="PRINTS" id="PR00387">
    <property type="entry name" value="PDIESTERASE1"/>
</dbReference>
<evidence type="ECO:0000256" key="9">
    <source>
        <dbReference type="SAM" id="MobiDB-lite"/>
    </source>
</evidence>
<feature type="binding site" evidence="5">
    <location>
        <position position="320"/>
    </location>
    <ligand>
        <name>AMP</name>
        <dbReference type="ChEBI" id="CHEBI:456215"/>
    </ligand>
</feature>
<dbReference type="CDD" id="cd00077">
    <property type="entry name" value="HDc"/>
    <property type="match status" value="1"/>
</dbReference>
<dbReference type="InterPro" id="IPR023174">
    <property type="entry name" value="PDEase_CS"/>
</dbReference>
<protein>
    <recommendedName>
        <fullName evidence="8">Phosphodiesterase</fullName>
        <ecNumber evidence="8">3.1.4.-</ecNumber>
    </recommendedName>
</protein>
<feature type="binding site" evidence="6">
    <location>
        <position position="202"/>
    </location>
    <ligand>
        <name>Zn(2+)</name>
        <dbReference type="ChEBI" id="CHEBI:29105"/>
        <label>1</label>
    </ligand>
</feature>
<feature type="binding site" evidence="6">
    <location>
        <position position="320"/>
    </location>
    <ligand>
        <name>Zn(2+)</name>
        <dbReference type="ChEBI" id="CHEBI:29105"/>
        <label>1</label>
    </ligand>
</feature>
<keyword evidence="7" id="KW-0040">ANK repeat</keyword>
<evidence type="ECO:0000256" key="4">
    <source>
        <dbReference type="PIRSR" id="PIRSR623088-1"/>
    </source>
</evidence>
<keyword evidence="12" id="KW-1185">Reference proteome</keyword>
<feature type="binding site" evidence="5">
    <location>
        <position position="371"/>
    </location>
    <ligand>
        <name>AMP</name>
        <dbReference type="ChEBI" id="CHEBI:456215"/>
    </ligand>
</feature>
<dbReference type="EMBL" id="VSWD01000010">
    <property type="protein sequence ID" value="KAK3090359.1"/>
    <property type="molecule type" value="Genomic_DNA"/>
</dbReference>
<dbReference type="InterPro" id="IPR023088">
    <property type="entry name" value="PDEase"/>
</dbReference>
<evidence type="ECO:0000256" key="3">
    <source>
        <dbReference type="ARBA" id="ARBA00023149"/>
    </source>
</evidence>
<dbReference type="PROSITE" id="PS00126">
    <property type="entry name" value="PDEASE_I_1"/>
    <property type="match status" value="1"/>
</dbReference>
<feature type="repeat" description="ANK" evidence="7">
    <location>
        <begin position="693"/>
        <end position="725"/>
    </location>
</feature>
<feature type="binding site" evidence="5">
    <location>
        <begin position="162"/>
        <end position="166"/>
    </location>
    <ligand>
        <name>AMP</name>
        <dbReference type="ChEBI" id="CHEBI:456215"/>
    </ligand>
</feature>
<feature type="binding site" evidence="6">
    <location>
        <position position="166"/>
    </location>
    <ligand>
        <name>Zn(2+)</name>
        <dbReference type="ChEBI" id="CHEBI:29105"/>
        <label>1</label>
    </ligand>
</feature>
<feature type="domain" description="PDEase" evidence="10">
    <location>
        <begin position="86"/>
        <end position="415"/>
    </location>
</feature>
<comment type="similarity">
    <text evidence="8">Belongs to the cyclic nucleotide phosphodiesterase family.</text>
</comment>
<evidence type="ECO:0000256" key="8">
    <source>
        <dbReference type="RuleBase" id="RU363067"/>
    </source>
</evidence>
<dbReference type="Gene3D" id="1.25.40.20">
    <property type="entry name" value="Ankyrin repeat-containing domain"/>
    <property type="match status" value="2"/>
</dbReference>
<dbReference type="AlphaFoldDB" id="A0AA88XRL4"/>
<dbReference type="GO" id="GO:0004114">
    <property type="term" value="F:3',5'-cyclic-nucleotide phosphodiesterase activity"/>
    <property type="evidence" value="ECO:0007669"/>
    <property type="project" value="InterPro"/>
</dbReference>
<sequence>MGPPSVFDMTDNLSVHLHDNIRFIRMSYKQQELDVPSFKVDENAEHKKEEKDQKKEGKQRPMTQITGVRKLNHANSFTGVVPKYGVETSHPDELGRHLSDINKWGADIFKIAECSNNRPLTCVTYKIFQERDLMKTFNIPPTTLITYLMHVEDHYHRENPYHNSQHAADVTQSTHVLLNAQALENVFTDLEILAAIYACAIHDVDHPGLTNQYLVNTGSELALMYNDESVLENHHLAVAFKLLQEENCDIFANLSKKQRSTLRKMVIDMVLATDMSKHMSLLADLKTMVETKKVAGSGVLLLDNYTDRIQVLQNMVHCSDLSNPTKPLPLYTKWVDRVMNEFFHQGDMEREKGLDISAMCDRHTATIEKSQVGFIDYIVHPLWETWADLVYPDAQEILDTLEDNRDWYQSRIPISPSSSFCTSDKNSEKEEELRFQFDIEEEKDTSTSISDSENPVVIKFSANSDAVNQQSRWIVAGNSKSQCRMGRMNKKETPSDQQLHLAALQGNAEKLKRVLDSGKVHVDCKDKEGTTPLILAAANNHSECVKELLKQGADSAARRLTGTCALFFAAQGGFLDIVRVLLDSGAPVDLASYDGGTPLFVACQCNHLEVAEELLSRGADLHSPMIDGATPLFITAQNGHLVLMKYLIAKGADLNVRRQDQATPLWIAAQMGHTAIVKELLASGADVDAVREDGATPLFKACHKGHLDVAQQLLRYKPTLGLLKNGETPLHAAALFGHMKVIKLLLSYGVDTKEGKSAAELAREAGYDYIAKFIESYQTSQDKRSPTTPP</sequence>
<dbReference type="InterPro" id="IPR003607">
    <property type="entry name" value="HD/PDEase_dom"/>
</dbReference>
<dbReference type="SMART" id="SM00471">
    <property type="entry name" value="HDc"/>
    <property type="match status" value="1"/>
</dbReference>
<dbReference type="PROSITE" id="PS51845">
    <property type="entry name" value="PDEASE_I_2"/>
    <property type="match status" value="1"/>
</dbReference>
<feature type="region of interest" description="Disordered" evidence="9">
    <location>
        <begin position="38"/>
        <end position="61"/>
    </location>
</feature>
<dbReference type="InterPro" id="IPR002110">
    <property type="entry name" value="Ankyrin_rpt"/>
</dbReference>
<dbReference type="Pfam" id="PF12796">
    <property type="entry name" value="Ank_2"/>
    <property type="match status" value="2"/>
</dbReference>
<evidence type="ECO:0000256" key="7">
    <source>
        <dbReference type="PROSITE-ProRule" id="PRU00023"/>
    </source>
</evidence>
<evidence type="ECO:0000313" key="11">
    <source>
        <dbReference type="EMBL" id="KAK3090359.1"/>
    </source>
</evidence>
<dbReference type="SUPFAM" id="SSF109604">
    <property type="entry name" value="HD-domain/PDEase-like"/>
    <property type="match status" value="1"/>
</dbReference>
<feature type="repeat" description="ANK" evidence="7">
    <location>
        <begin position="594"/>
        <end position="622"/>
    </location>
</feature>
<dbReference type="GO" id="GO:0046872">
    <property type="term" value="F:metal ion binding"/>
    <property type="evidence" value="ECO:0007669"/>
    <property type="project" value="UniProtKB-KW"/>
</dbReference>
<gene>
    <name evidence="11" type="ORF">FSP39_011181</name>
</gene>
<dbReference type="InterPro" id="IPR036770">
    <property type="entry name" value="Ankyrin_rpt-contain_sf"/>
</dbReference>
<feature type="compositionally biased region" description="Basic and acidic residues" evidence="9">
    <location>
        <begin position="39"/>
        <end position="59"/>
    </location>
</feature>
<feature type="repeat" description="ANK" evidence="7">
    <location>
        <begin position="660"/>
        <end position="692"/>
    </location>
</feature>
<feature type="repeat" description="ANK" evidence="7">
    <location>
        <begin position="528"/>
        <end position="560"/>
    </location>
</feature>
<feature type="repeat" description="ANK" evidence="7">
    <location>
        <begin position="561"/>
        <end position="593"/>
    </location>
</feature>
<evidence type="ECO:0000256" key="2">
    <source>
        <dbReference type="ARBA" id="ARBA00022801"/>
    </source>
</evidence>